<accession>A0A0E9RVH5</accession>
<organism evidence="1">
    <name type="scientific">Anguilla anguilla</name>
    <name type="common">European freshwater eel</name>
    <name type="synonym">Muraena anguilla</name>
    <dbReference type="NCBI Taxonomy" id="7936"/>
    <lineage>
        <taxon>Eukaryota</taxon>
        <taxon>Metazoa</taxon>
        <taxon>Chordata</taxon>
        <taxon>Craniata</taxon>
        <taxon>Vertebrata</taxon>
        <taxon>Euteleostomi</taxon>
        <taxon>Actinopterygii</taxon>
        <taxon>Neopterygii</taxon>
        <taxon>Teleostei</taxon>
        <taxon>Anguilliformes</taxon>
        <taxon>Anguillidae</taxon>
        <taxon>Anguilla</taxon>
    </lineage>
</organism>
<reference evidence="1" key="2">
    <citation type="journal article" date="2015" name="Fish Shellfish Immunol.">
        <title>Early steps in the European eel (Anguilla anguilla)-Vibrio vulnificus interaction in the gills: Role of the RtxA13 toxin.</title>
        <authorList>
            <person name="Callol A."/>
            <person name="Pajuelo D."/>
            <person name="Ebbesson L."/>
            <person name="Teles M."/>
            <person name="MacKenzie S."/>
            <person name="Amaro C."/>
        </authorList>
    </citation>
    <scope>NUCLEOTIDE SEQUENCE</scope>
</reference>
<evidence type="ECO:0000313" key="1">
    <source>
        <dbReference type="EMBL" id="JAH32495.1"/>
    </source>
</evidence>
<dbReference type="AlphaFoldDB" id="A0A0E9RVH5"/>
<proteinExistence type="predicted"/>
<name>A0A0E9RVH5_ANGAN</name>
<sequence length="41" mass="4473">MLSVCYHLIDSSLSTKIGVSICCYGSLSPNYYTSKVSIPLE</sequence>
<reference evidence="1" key="1">
    <citation type="submission" date="2014-11" db="EMBL/GenBank/DDBJ databases">
        <authorList>
            <person name="Amaro Gonzalez C."/>
        </authorList>
    </citation>
    <scope>NUCLEOTIDE SEQUENCE</scope>
</reference>
<dbReference type="EMBL" id="GBXM01076082">
    <property type="protein sequence ID" value="JAH32495.1"/>
    <property type="molecule type" value="Transcribed_RNA"/>
</dbReference>
<protein>
    <submittedName>
        <fullName evidence="1">Uncharacterized protein</fullName>
    </submittedName>
</protein>